<dbReference type="RefSeq" id="WP_385951572.1">
    <property type="nucleotide sequence ID" value="NZ_JBHSUB010000015.1"/>
</dbReference>
<dbReference type="NCBIfam" id="NF011433">
    <property type="entry name" value="PRK14864.1"/>
    <property type="match status" value="1"/>
</dbReference>
<dbReference type="InterPro" id="IPR036275">
    <property type="entry name" value="YdgH-like_sf"/>
</dbReference>
<dbReference type="Proteomes" id="UP001596230">
    <property type="component" value="Unassembled WGS sequence"/>
</dbReference>
<keyword evidence="4" id="KW-1185">Reference proteome</keyword>
<dbReference type="InterPro" id="IPR025543">
    <property type="entry name" value="Dodecin-like"/>
</dbReference>
<feature type="domain" description="YdgH/BhsA/McbA-like" evidence="2">
    <location>
        <begin position="98"/>
        <end position="144"/>
    </location>
</feature>
<evidence type="ECO:0000256" key="1">
    <source>
        <dbReference type="ARBA" id="ARBA00022729"/>
    </source>
</evidence>
<keyword evidence="1" id="KW-0732">Signal</keyword>
<evidence type="ECO:0000313" key="4">
    <source>
        <dbReference type="Proteomes" id="UP001596230"/>
    </source>
</evidence>
<accession>A0ABW1VZ15</accession>
<dbReference type="SUPFAM" id="SSF159871">
    <property type="entry name" value="YdgH-like"/>
    <property type="match status" value="1"/>
</dbReference>
<evidence type="ECO:0000259" key="2">
    <source>
        <dbReference type="Pfam" id="PF07338"/>
    </source>
</evidence>
<organism evidence="3 4">
    <name type="scientific">Tatumella terrea</name>
    <dbReference type="NCBI Taxonomy" id="419007"/>
    <lineage>
        <taxon>Bacteria</taxon>
        <taxon>Pseudomonadati</taxon>
        <taxon>Pseudomonadota</taxon>
        <taxon>Gammaproteobacteria</taxon>
        <taxon>Enterobacterales</taxon>
        <taxon>Erwiniaceae</taxon>
        <taxon>Tatumella</taxon>
    </lineage>
</organism>
<dbReference type="Gene3D" id="3.30.1660.10">
    <property type="entry name" value="Flavin-binding protein dodecin"/>
    <property type="match status" value="1"/>
</dbReference>
<dbReference type="InterPro" id="IPR010854">
    <property type="entry name" value="YdgH/BhsA/McbA-like_dom"/>
</dbReference>
<dbReference type="EMBL" id="JBHSUB010000015">
    <property type="protein sequence ID" value="MFC6378981.1"/>
    <property type="molecule type" value="Genomic_DNA"/>
</dbReference>
<dbReference type="Pfam" id="PF07338">
    <property type="entry name" value="YdgH_BhsA-like"/>
    <property type="match status" value="1"/>
</dbReference>
<proteinExistence type="predicted"/>
<evidence type="ECO:0000313" key="3">
    <source>
        <dbReference type="EMBL" id="MFC6378981.1"/>
    </source>
</evidence>
<comment type="caution">
    <text evidence="3">The sequence shown here is derived from an EMBL/GenBank/DDBJ whole genome shotgun (WGS) entry which is preliminary data.</text>
</comment>
<gene>
    <name evidence="3" type="primary">bsmA</name>
    <name evidence="3" type="ORF">ACFP9W_13060</name>
</gene>
<protein>
    <submittedName>
        <fullName evidence="3">Biofilm peroxide resistance protein BsmA</fullName>
    </submittedName>
</protein>
<name>A0ABW1VZ15_9GAMM</name>
<reference evidence="4" key="1">
    <citation type="journal article" date="2019" name="Int. J. Syst. Evol. Microbiol.">
        <title>The Global Catalogue of Microorganisms (GCM) 10K type strain sequencing project: providing services to taxonomists for standard genome sequencing and annotation.</title>
        <authorList>
            <consortium name="The Broad Institute Genomics Platform"/>
            <consortium name="The Broad Institute Genome Sequencing Center for Infectious Disease"/>
            <person name="Wu L."/>
            <person name="Ma J."/>
        </authorList>
    </citation>
    <scope>NUCLEOTIDE SEQUENCE [LARGE SCALE GENOMIC DNA]</scope>
    <source>
        <strain evidence="4">CGMCC 1.18518</strain>
    </source>
</reference>
<sequence length="158" mass="17534">MPCRLTGKPFYMRPSAAAWRIIRRRLTTRTNNPCPANTSGRPGPEMHRLILTVFLIFGLSGCALLTPAPAPRPPLQPYAQELSQNMTYDLCKTAEVHVVVRGSPDDAQRAIAEKANRTGVRWYRIIMISETVIPGQWYGEAIFYGTYAGSCAVSVPQP</sequence>